<organism evidence="2 3">
    <name type="scientific">Vibrio owensii</name>
    <dbReference type="NCBI Taxonomy" id="696485"/>
    <lineage>
        <taxon>Bacteria</taxon>
        <taxon>Pseudomonadati</taxon>
        <taxon>Pseudomonadota</taxon>
        <taxon>Gammaproteobacteria</taxon>
        <taxon>Vibrionales</taxon>
        <taxon>Vibrionaceae</taxon>
        <taxon>Vibrio</taxon>
    </lineage>
</organism>
<dbReference type="EMBL" id="CAKMTQ010000020">
    <property type="protein sequence ID" value="CAH1530120.1"/>
    <property type="molecule type" value="Genomic_DNA"/>
</dbReference>
<name>A0AAU9Q5R8_9VIBR</name>
<evidence type="ECO:0000313" key="2">
    <source>
        <dbReference type="EMBL" id="CAH1530120.1"/>
    </source>
</evidence>
<accession>A0AAU9Q5R8</accession>
<dbReference type="AlphaFoldDB" id="A0AAU9Q5R8"/>
<dbReference type="Proteomes" id="UP001295420">
    <property type="component" value="Unassembled WGS sequence"/>
</dbReference>
<protein>
    <submittedName>
        <fullName evidence="2">Uncharacterized protein</fullName>
    </submittedName>
</protein>
<proteinExistence type="predicted"/>
<sequence>MSLDLMHLQAELERQSDEHPIWVSAANKSLEAWQALKTFEKERQAYIKSHRKPEDFKKNSLWQIRVSEVANTIGVRPSYLDPKRGVKWSSDFREALDKCNRELAKRKVSRVETYRKNKANGLAAKKRDEIDALVRLLRKENEALNNKLSEVNLEGMRVILSLPVKKALNLDF</sequence>
<evidence type="ECO:0000313" key="3">
    <source>
        <dbReference type="Proteomes" id="UP001295420"/>
    </source>
</evidence>
<dbReference type="RefSeq" id="WP_269988321.1">
    <property type="nucleotide sequence ID" value="NZ_CAKMTQ010000020.1"/>
</dbReference>
<feature type="coiled-coil region" evidence="1">
    <location>
        <begin position="123"/>
        <end position="154"/>
    </location>
</feature>
<evidence type="ECO:0000256" key="1">
    <source>
        <dbReference type="SAM" id="Coils"/>
    </source>
</evidence>
<keyword evidence="1" id="KW-0175">Coiled coil</keyword>
<reference evidence="2" key="1">
    <citation type="submission" date="2022-01" db="EMBL/GenBank/DDBJ databases">
        <authorList>
            <person name="Lagorce A."/>
        </authorList>
    </citation>
    <scope>NUCLEOTIDE SEQUENCE</scope>
    <source>
        <strain evidence="2">Th15_F1_D04</strain>
    </source>
</reference>
<comment type="caution">
    <text evidence="2">The sequence shown here is derived from an EMBL/GenBank/DDBJ whole genome shotgun (WGS) entry which is preliminary data.</text>
</comment>
<gene>
    <name evidence="2" type="ORF">THF1D04_270042</name>
</gene>